<dbReference type="PROSITE" id="PS50819">
    <property type="entry name" value="INTEIN_ENDONUCLEASE"/>
    <property type="match status" value="1"/>
</dbReference>
<dbReference type="Proteomes" id="UP000250028">
    <property type="component" value="Unassembled WGS sequence"/>
</dbReference>
<dbReference type="EMBL" id="UESZ01000001">
    <property type="protein sequence ID" value="SSA34508.1"/>
    <property type="molecule type" value="Genomic_DNA"/>
</dbReference>
<dbReference type="Pfam" id="PF14528">
    <property type="entry name" value="LAGLIDADG_3"/>
    <property type="match status" value="1"/>
</dbReference>
<proteinExistence type="predicted"/>
<protein>
    <submittedName>
        <fullName evidence="2">Homing endonuclease</fullName>
    </submittedName>
</protein>
<dbReference type="InterPro" id="IPR036844">
    <property type="entry name" value="Hint_dom_sf"/>
</dbReference>
<keyword evidence="2" id="KW-0540">Nuclease</keyword>
<gene>
    <name evidence="2" type="ORF">SAMN04489750_1831</name>
</gene>
<dbReference type="SUPFAM" id="SSF55608">
    <property type="entry name" value="Homing endonucleases"/>
    <property type="match status" value="1"/>
</dbReference>
<sequence length="1363" mass="150666">MATKTTPKRMNRPFTDTVPDWPTAVKQVYNSGLVISIDNDVWLYRRCPMGPVTSAITEDDALRVGQPIFDALVEIEGLTRTAVKSRRFSKNNYREFHMLLVNVPQRYVPDDDQPLKGFLSRQFSDAITYRRELLVGVKLRNSAFRSGWRQSVDVFYEALTLQNVGVQLPEYAADYRRVDAALTRAGLMVATRAEMHLADSWWNLGANPDVPYLVHSDHLHMFTSTTSMTEAARLEKADVDCREPEWSDLHNHHSLGFVGFDTFNYNWRDVKSLETNFVVELVRQGAMAVSFRGKVEPTAITRNELRTGRRRIRADITEAQAQGAMDRQEQEDKQAAIEQMESLYSSATLHLPTVIDASIVAALNGSLDGSYDVAGLTRTVKLSNLVERQEKALAEMMMGSQVRCNPLLRDLPATAMAFTGAPDLAVCGDTTGALLGFTEHDKQPVYISNDAASVGDALPIFLVAGATGSGKSLSMLNMAYQWAQAGIPQVVVDPKLLRLETRIPTPSGWTTMRDVQVGDRVIGRDGQPCNVVHKSKVFQPDEVTMFRFEFDDGQVLFADLQHEWVVATPKGRSAIANGRGMSVDELREASRKLTAAVSDLDGAAAHTTTDLLRRAQSLGVHRWMAAHQLSADLERAGVSFRSDPGRRRKTRWWEPSVAFKAMAAQVFNEAEMGSQHWQVATTEDLLRRLENQGNGRRQTYFATPVAAAIEGQHANLPVDPYLLGAWLGDGYRKAGSICAGASDAAEMHKLLQECWPRPITETVEQEGRVSLFGFPRAEDRCNYGHFNSWVPTVKDSKRCYACGTSKKDLTTATNLTLGHQLGRAGLIGNKRIPMEYLRASANQRLALLQGLMDTDGTVKRKRGECKITLSRKVLAEDVLTLIRSLGFKAHWHVERAVAVSRDLGGNAVRKVYGETYSITFQPHRPVFRLPRKLEVQPKPGFRAQFAYIKSITPVESEKGQCIRVDSPDHTYLVEDFLVTHNTGSDHSPTVLAAGGQVATFDDLKKSDGILDPLRFTQNVQAGLEFASSMLLQVAPWDKPAKQFETELMVALDYGVKEGATCIGQALKLAQDAGKASEELVKPVLDLANVSALFSAIVGRDPQTKGLAVADGITLIMVGDTNLELPPMGQPPSTLQQRIAVGLVRMMVFGSAMALTGRRGVLHFDEAWIATLAGPDELDRLGRLARSQQVLPVLYTQRVTDVVKIGLAGYISRGLIMHLKDESEARAACELFKLEPTPERINRITASERSGGGSSESKEGALNWNSFKALFKPDPRDPSKRINVRGSVGIHVDLHGRAVPVVQDLPPEFLEMTSTNPEDIRRRTERMAALEASRQAALERHDLPGFDSEADADDLVVDDVFSLS</sequence>
<organism evidence="2 3">
    <name type="scientific">Branchiibius hedensis</name>
    <dbReference type="NCBI Taxonomy" id="672460"/>
    <lineage>
        <taxon>Bacteria</taxon>
        <taxon>Bacillati</taxon>
        <taxon>Actinomycetota</taxon>
        <taxon>Actinomycetes</taxon>
        <taxon>Micrococcales</taxon>
        <taxon>Dermacoccaceae</taxon>
        <taxon>Branchiibius</taxon>
    </lineage>
</organism>
<dbReference type="InterPro" id="IPR006142">
    <property type="entry name" value="INTEIN"/>
</dbReference>
<reference evidence="3" key="1">
    <citation type="submission" date="2016-10" db="EMBL/GenBank/DDBJ databases">
        <authorList>
            <person name="Varghese N."/>
            <person name="Submissions S."/>
        </authorList>
    </citation>
    <scope>NUCLEOTIDE SEQUENCE [LARGE SCALE GENOMIC DNA]</scope>
    <source>
        <strain evidence="3">DSM 22951</strain>
    </source>
</reference>
<dbReference type="OrthoDB" id="5125659at2"/>
<dbReference type="Gene3D" id="3.10.28.10">
    <property type="entry name" value="Homing endonucleases"/>
    <property type="match status" value="1"/>
</dbReference>
<dbReference type="GO" id="GO:0016539">
    <property type="term" value="P:intein-mediated protein splicing"/>
    <property type="evidence" value="ECO:0007669"/>
    <property type="project" value="InterPro"/>
</dbReference>
<dbReference type="SUPFAM" id="SSF52540">
    <property type="entry name" value="P-loop containing nucleoside triphosphate hydrolases"/>
    <property type="match status" value="1"/>
</dbReference>
<dbReference type="InterPro" id="IPR027417">
    <property type="entry name" value="P-loop_NTPase"/>
</dbReference>
<dbReference type="PRINTS" id="PR00379">
    <property type="entry name" value="INTEIN"/>
</dbReference>
<dbReference type="Gene3D" id="3.40.50.300">
    <property type="entry name" value="P-loop containing nucleotide triphosphate hydrolases"/>
    <property type="match status" value="1"/>
</dbReference>
<evidence type="ECO:0000259" key="1">
    <source>
        <dbReference type="PROSITE" id="PS50819"/>
    </source>
</evidence>
<dbReference type="SUPFAM" id="SSF51294">
    <property type="entry name" value="Hedgehog/intein (Hint) domain"/>
    <property type="match status" value="1"/>
</dbReference>
<evidence type="ECO:0000313" key="3">
    <source>
        <dbReference type="Proteomes" id="UP000250028"/>
    </source>
</evidence>
<dbReference type="InterPro" id="IPR004042">
    <property type="entry name" value="Intein_endonuc_central"/>
</dbReference>
<dbReference type="GO" id="GO:0003677">
    <property type="term" value="F:DNA binding"/>
    <property type="evidence" value="ECO:0007669"/>
    <property type="project" value="InterPro"/>
</dbReference>
<keyword evidence="2" id="KW-0378">Hydrolase</keyword>
<dbReference type="RefSeq" id="WP_109685154.1">
    <property type="nucleotide sequence ID" value="NZ_QGDN01000001.1"/>
</dbReference>
<evidence type="ECO:0000313" key="2">
    <source>
        <dbReference type="EMBL" id="SSA34508.1"/>
    </source>
</evidence>
<dbReference type="InterPro" id="IPR004860">
    <property type="entry name" value="LAGLIDADG_dom"/>
</dbReference>
<accession>A0A2Y8ZTD1</accession>
<feature type="domain" description="DOD-type homing endonuclease" evidence="1">
    <location>
        <begin position="722"/>
        <end position="887"/>
    </location>
</feature>
<name>A0A2Y8ZTD1_9MICO</name>
<keyword evidence="3" id="KW-1185">Reference proteome</keyword>
<dbReference type="InterPro" id="IPR027434">
    <property type="entry name" value="Homing_endonucl"/>
</dbReference>
<keyword evidence="2" id="KW-0255">Endonuclease</keyword>
<dbReference type="GO" id="GO:0004519">
    <property type="term" value="F:endonuclease activity"/>
    <property type="evidence" value="ECO:0007669"/>
    <property type="project" value="UniProtKB-KW"/>
</dbReference>